<sequence length="31" mass="3026">MSSTSAVNIYNISAGASVDLAAPVTTGDIVT</sequence>
<dbReference type="EMBL" id="GU182937">
    <property type="protein sequence ID" value="ACZ92275.1"/>
    <property type="molecule type" value="Genomic_DNA"/>
</dbReference>
<organism evidence="1">
    <name type="scientific">Cyclocybe aegerita</name>
    <name type="common">Black poplar mushroom</name>
    <name type="synonym">Agrocybe aegerita</name>
    <dbReference type="NCBI Taxonomy" id="1973307"/>
    <lineage>
        <taxon>Eukaryota</taxon>
        <taxon>Fungi</taxon>
        <taxon>Dikarya</taxon>
        <taxon>Basidiomycota</taxon>
        <taxon>Agaricomycotina</taxon>
        <taxon>Agaricomycetes</taxon>
        <taxon>Agaricomycetidae</taxon>
        <taxon>Agaricales</taxon>
        <taxon>Agaricineae</taxon>
        <taxon>Bolbitiaceae</taxon>
        <taxon>Cyclocybe</taxon>
    </lineage>
</organism>
<protein>
    <submittedName>
        <fullName evidence="1">Galectin AAL</fullName>
    </submittedName>
</protein>
<name>D3JI24_CYCAE</name>
<accession>D3JI24</accession>
<proteinExistence type="predicted"/>
<dbReference type="AlphaFoldDB" id="D3JI24"/>
<evidence type="ECO:0000313" key="1">
    <source>
        <dbReference type="EMBL" id="ACZ92275.1"/>
    </source>
</evidence>
<reference evidence="1" key="1">
    <citation type="journal article" date="2010" name="Fungal Biol.">
        <title>Opposing developmental functions of Agrocybe aegerita galectin (AAL) during mycelia differentiation.</title>
        <authorList>
            <person name="Luan R."/>
            <person name="Liang Y."/>
            <person name="Chen Y."/>
            <person name="Liu H."/>
            <person name="Jiang S."/>
            <person name="Che T."/>
            <person name="Wong B."/>
            <person name="Sun H."/>
        </authorList>
    </citation>
    <scope>NUCLEOTIDE SEQUENCE</scope>
</reference>
<feature type="non-terminal residue" evidence="1">
    <location>
        <position position="31"/>
    </location>
</feature>